<protein>
    <submittedName>
        <fullName evidence="3">DUF2807 domain-containing protein</fullName>
    </submittedName>
</protein>
<name>A0A420EEI6_9SPHN</name>
<feature type="domain" description="Putative auto-transporter adhesin head GIN" evidence="2">
    <location>
        <begin position="45"/>
        <end position="224"/>
    </location>
</feature>
<evidence type="ECO:0000313" key="4">
    <source>
        <dbReference type="Proteomes" id="UP000284395"/>
    </source>
</evidence>
<evidence type="ECO:0000313" key="3">
    <source>
        <dbReference type="EMBL" id="RKF19064.1"/>
    </source>
</evidence>
<proteinExistence type="predicted"/>
<feature type="signal peptide" evidence="1">
    <location>
        <begin position="1"/>
        <end position="20"/>
    </location>
</feature>
<reference evidence="3 4" key="1">
    <citation type="submission" date="2018-09" db="EMBL/GenBank/DDBJ databases">
        <title>Altererythrobacter spongiae sp. nov., isolated from a marine sponge.</title>
        <authorList>
            <person name="Zhuang L."/>
            <person name="Luo L."/>
        </authorList>
    </citation>
    <scope>NUCLEOTIDE SEQUENCE [LARGE SCALE GENOMIC DNA]</scope>
    <source>
        <strain evidence="3 4">HN-Y73</strain>
    </source>
</reference>
<dbReference type="InterPro" id="IPR021255">
    <property type="entry name" value="DUF2807"/>
</dbReference>
<comment type="caution">
    <text evidence="3">The sequence shown here is derived from an EMBL/GenBank/DDBJ whole genome shotgun (WGS) entry which is preliminary data.</text>
</comment>
<organism evidence="3 4">
    <name type="scientific">Altericroceibacterium spongiae</name>
    <dbReference type="NCBI Taxonomy" id="2320269"/>
    <lineage>
        <taxon>Bacteria</taxon>
        <taxon>Pseudomonadati</taxon>
        <taxon>Pseudomonadota</taxon>
        <taxon>Alphaproteobacteria</taxon>
        <taxon>Sphingomonadales</taxon>
        <taxon>Erythrobacteraceae</taxon>
        <taxon>Altericroceibacterium</taxon>
    </lineage>
</organism>
<dbReference type="Gene3D" id="2.160.20.120">
    <property type="match status" value="1"/>
</dbReference>
<keyword evidence="4" id="KW-1185">Reference proteome</keyword>
<dbReference type="Proteomes" id="UP000284395">
    <property type="component" value="Unassembled WGS sequence"/>
</dbReference>
<dbReference type="PROSITE" id="PS51257">
    <property type="entry name" value="PROKAR_LIPOPROTEIN"/>
    <property type="match status" value="1"/>
</dbReference>
<evidence type="ECO:0000259" key="2">
    <source>
        <dbReference type="Pfam" id="PF10988"/>
    </source>
</evidence>
<dbReference type="EMBL" id="RAPF01000007">
    <property type="protein sequence ID" value="RKF19064.1"/>
    <property type="molecule type" value="Genomic_DNA"/>
</dbReference>
<dbReference type="AlphaFoldDB" id="A0A420EEI6"/>
<keyword evidence="1" id="KW-0732">Signal</keyword>
<dbReference type="OrthoDB" id="7425768at2"/>
<accession>A0A420EEI6</accession>
<evidence type="ECO:0000256" key="1">
    <source>
        <dbReference type="SAM" id="SignalP"/>
    </source>
</evidence>
<dbReference type="Pfam" id="PF10988">
    <property type="entry name" value="DUF2807"/>
    <property type="match status" value="1"/>
</dbReference>
<dbReference type="PANTHER" id="PTHR39200">
    <property type="entry name" value="HYPOTHETICAL EXPORTED PROTEIN"/>
    <property type="match status" value="1"/>
</dbReference>
<gene>
    <name evidence="3" type="ORF">D6851_13680</name>
</gene>
<dbReference type="PANTHER" id="PTHR39200:SF1">
    <property type="entry name" value="AUTO-TRANSPORTER ADHESIN HEAD GIN DOMAIN-CONTAINING PROTEIN-RELATED"/>
    <property type="match status" value="1"/>
</dbReference>
<sequence length="242" mass="24415">MRCTRKPLFALIGLSLVALTGCSSFNGGMKMDGQTLGELDLRSQPFDSVKLAGPDDLTIETGTPAISVSGSESAQKALRFRFEDNQLVVGRNDPGGEAEGTAAIKLTMPPPSALKLSGSGKIAATEMRGDATQIALSGSGDVNVDSIESGSLAIKISGSGDIRGGGHVRALDAKIAGSGDIDLDKLEADNADISIAGSGDVKIYSNGNVKGSIAGSGDVDVRGRAQCSVKSAGSGSLRCGGD</sequence>
<feature type="chain" id="PRO_5019560904" evidence="1">
    <location>
        <begin position="21"/>
        <end position="242"/>
    </location>
</feature>